<dbReference type="Gene3D" id="3.30.465.10">
    <property type="match status" value="1"/>
</dbReference>
<dbReference type="InterPro" id="IPR006094">
    <property type="entry name" value="Oxid_FAD_bind_N"/>
</dbReference>
<dbReference type="RefSeq" id="WP_394820966.1">
    <property type="nucleotide sequence ID" value="NZ_CP089984.1"/>
</dbReference>
<evidence type="ECO:0000256" key="1">
    <source>
        <dbReference type="ARBA" id="ARBA00001974"/>
    </source>
</evidence>
<dbReference type="PANTHER" id="PTHR42973:SF39">
    <property type="entry name" value="FAD-BINDING PCMH-TYPE DOMAIN-CONTAINING PROTEIN"/>
    <property type="match status" value="1"/>
</dbReference>
<comment type="cofactor">
    <cofactor evidence="1">
        <name>FAD</name>
        <dbReference type="ChEBI" id="CHEBI:57692"/>
    </cofactor>
</comment>
<evidence type="ECO:0000256" key="3">
    <source>
        <dbReference type="ARBA" id="ARBA00022630"/>
    </source>
</evidence>
<evidence type="ECO:0000256" key="4">
    <source>
        <dbReference type="ARBA" id="ARBA00022827"/>
    </source>
</evidence>
<dbReference type="PROSITE" id="PS51387">
    <property type="entry name" value="FAD_PCMH"/>
    <property type="match status" value="1"/>
</dbReference>
<sequence>MNRLFGPAIVEPGDPRYRDLVLGKNEIFAPGTPDCVRVVGSTEQVVEAVGDAVGASKRLAVRSGGHGYENFVGDPEVRVVIDMSEMSAVYFDPGRRAFAVEAGATLGHVYQRLFKRWGLTIPGGGCPTVGAGGHFCGGGYGPLSRVHGSVVDHVYAVEVVVVDPRGTARAVIATREPADPNRDLWWAHTGGGGGNFGVVTRYWLRSAEPRGTEPADLLPRAPASVVQASAVWPWAALTRASFVRLVKNHGAWHERNSTPDSPEAALFSMLLLFPRKDGPESAGDAGSIVLQIVVDAATPNAASLVNDYVAAVNEGVGVEVRQGSSTTPWLRAILGGSSAEGDGTRSKHKAAYLRKCYGDPQIAAIHDYLVGPYPGQGALLGLVGYGGKVSSVEPEATAIAQRDSILKAVFVNSWNEGEDDEARRAWVRSFYQRVYRDTGGVPVPNAINDGSSINCPDGDLLDPRFNQSGVPWYTLYYKDHYPRLQAIKRRWDPRNVFRHAMSIRV</sequence>
<keyword evidence="5" id="KW-0560">Oxidoreductase</keyword>
<name>A0ABZ2LK87_9BACT</name>
<feature type="domain" description="FAD-binding PCMH-type" evidence="6">
    <location>
        <begin position="28"/>
        <end position="209"/>
    </location>
</feature>
<evidence type="ECO:0000256" key="2">
    <source>
        <dbReference type="ARBA" id="ARBA00005466"/>
    </source>
</evidence>
<dbReference type="PANTHER" id="PTHR42973">
    <property type="entry name" value="BINDING OXIDOREDUCTASE, PUTATIVE (AFU_ORTHOLOGUE AFUA_1G17690)-RELATED"/>
    <property type="match status" value="1"/>
</dbReference>
<dbReference type="Pfam" id="PF08031">
    <property type="entry name" value="BBE"/>
    <property type="match status" value="1"/>
</dbReference>
<dbReference type="InterPro" id="IPR016169">
    <property type="entry name" value="FAD-bd_PCMH_sub2"/>
</dbReference>
<keyword evidence="4" id="KW-0274">FAD</keyword>
<dbReference type="EMBL" id="CP089984">
    <property type="protein sequence ID" value="WXB11349.1"/>
    <property type="molecule type" value="Genomic_DNA"/>
</dbReference>
<protein>
    <submittedName>
        <fullName evidence="7">FAD-binding protein</fullName>
    </submittedName>
</protein>
<dbReference type="InterPro" id="IPR036318">
    <property type="entry name" value="FAD-bd_PCMH-like_sf"/>
</dbReference>
<reference evidence="7 8" key="1">
    <citation type="submission" date="2021-12" db="EMBL/GenBank/DDBJ databases">
        <title>Discovery of the Pendulisporaceae a myxobacterial family with distinct sporulation behavior and unique specialized metabolism.</title>
        <authorList>
            <person name="Garcia R."/>
            <person name="Popoff A."/>
            <person name="Bader C.D."/>
            <person name="Loehr J."/>
            <person name="Walesch S."/>
            <person name="Walt C."/>
            <person name="Boldt J."/>
            <person name="Bunk B."/>
            <person name="Haeckl F.J.F.P.J."/>
            <person name="Gunesch A.P."/>
            <person name="Birkelbach J."/>
            <person name="Nuebel U."/>
            <person name="Pietschmann T."/>
            <person name="Bach T."/>
            <person name="Mueller R."/>
        </authorList>
    </citation>
    <scope>NUCLEOTIDE SEQUENCE [LARGE SCALE GENOMIC DNA]</scope>
    <source>
        <strain evidence="7 8">MSr11954</strain>
    </source>
</reference>
<dbReference type="Gene3D" id="3.40.462.20">
    <property type="match status" value="1"/>
</dbReference>
<dbReference type="InterPro" id="IPR012951">
    <property type="entry name" value="BBE"/>
</dbReference>
<organism evidence="7 8">
    <name type="scientific">Pendulispora albinea</name>
    <dbReference type="NCBI Taxonomy" id="2741071"/>
    <lineage>
        <taxon>Bacteria</taxon>
        <taxon>Pseudomonadati</taxon>
        <taxon>Myxococcota</taxon>
        <taxon>Myxococcia</taxon>
        <taxon>Myxococcales</taxon>
        <taxon>Sorangiineae</taxon>
        <taxon>Pendulisporaceae</taxon>
        <taxon>Pendulispora</taxon>
    </lineage>
</organism>
<evidence type="ECO:0000259" key="6">
    <source>
        <dbReference type="PROSITE" id="PS51387"/>
    </source>
</evidence>
<dbReference type="Proteomes" id="UP001370348">
    <property type="component" value="Chromosome"/>
</dbReference>
<evidence type="ECO:0000313" key="8">
    <source>
        <dbReference type="Proteomes" id="UP001370348"/>
    </source>
</evidence>
<dbReference type="InterPro" id="IPR016166">
    <property type="entry name" value="FAD-bd_PCMH"/>
</dbReference>
<dbReference type="Pfam" id="PF01565">
    <property type="entry name" value="FAD_binding_4"/>
    <property type="match status" value="1"/>
</dbReference>
<proteinExistence type="inferred from homology"/>
<accession>A0ABZ2LK87</accession>
<gene>
    <name evidence="7" type="ORF">LZC94_26195</name>
</gene>
<evidence type="ECO:0000256" key="5">
    <source>
        <dbReference type="ARBA" id="ARBA00023002"/>
    </source>
</evidence>
<dbReference type="InterPro" id="IPR050416">
    <property type="entry name" value="FAD-linked_Oxidoreductase"/>
</dbReference>
<dbReference type="SUPFAM" id="SSF56176">
    <property type="entry name" value="FAD-binding/transporter-associated domain-like"/>
    <property type="match status" value="1"/>
</dbReference>
<keyword evidence="3" id="KW-0285">Flavoprotein</keyword>
<keyword evidence="8" id="KW-1185">Reference proteome</keyword>
<comment type="similarity">
    <text evidence="2">Belongs to the oxygen-dependent FAD-linked oxidoreductase family.</text>
</comment>
<evidence type="ECO:0000313" key="7">
    <source>
        <dbReference type="EMBL" id="WXB11349.1"/>
    </source>
</evidence>